<dbReference type="InterPro" id="IPR007967">
    <property type="entry name" value="GSKIP_dom"/>
</dbReference>
<name>A0A0N5AFH2_9BILA</name>
<evidence type="ECO:0000259" key="2">
    <source>
        <dbReference type="Pfam" id="PF05303"/>
    </source>
</evidence>
<dbReference type="WBParaSite" id="SMUV_0000302601-mRNA-1">
    <property type="protein sequence ID" value="SMUV_0000302601-mRNA-1"/>
    <property type="gene ID" value="SMUV_0000302601"/>
</dbReference>
<reference evidence="4" key="1">
    <citation type="submission" date="2017-02" db="UniProtKB">
        <authorList>
            <consortium name="WormBaseParasite"/>
        </authorList>
    </citation>
    <scope>IDENTIFICATION</scope>
</reference>
<dbReference type="SUPFAM" id="SSF103107">
    <property type="entry name" value="Hypothetical protein c14orf129, hspc210"/>
    <property type="match status" value="1"/>
</dbReference>
<dbReference type="Gene3D" id="3.30.2280.10">
    <property type="entry name" value="Hypothetical protein (hspc210)"/>
    <property type="match status" value="1"/>
</dbReference>
<protein>
    <submittedName>
        <fullName evidence="4">DUF727 domain-containing protein</fullName>
    </submittedName>
</protein>
<feature type="domain" description="GSKIP" evidence="2">
    <location>
        <begin position="9"/>
        <end position="112"/>
    </location>
</feature>
<dbReference type="Pfam" id="PF05303">
    <property type="entry name" value="GSKIP_dom"/>
    <property type="match status" value="1"/>
</dbReference>
<dbReference type="PANTHER" id="PTHR12490">
    <property type="entry name" value="GSK3B-INTERACTING PROTEIN"/>
    <property type="match status" value="1"/>
</dbReference>
<dbReference type="GO" id="GO:0051018">
    <property type="term" value="F:protein kinase A binding"/>
    <property type="evidence" value="ECO:0007669"/>
    <property type="project" value="TreeGrafter"/>
</dbReference>
<dbReference type="AlphaFoldDB" id="A0A0N5AFH2"/>
<dbReference type="PANTHER" id="PTHR12490:SF4">
    <property type="entry name" value="GSK3B-INTERACTING PROTEIN"/>
    <property type="match status" value="1"/>
</dbReference>
<sequence length="119" mass="13671">MEEEKSLLREAEAAVEELAFAVSDIALSKKLRNSKLCVYVNLTTCENKDYCVELTSRGWRIVSLYHDNVSELTEDNGDEAVNHYYETMYQLLNALSPEYRRRFSSKIAAELERHLSSGT</sequence>
<dbReference type="InterPro" id="IPR037395">
    <property type="entry name" value="GSKIP"/>
</dbReference>
<evidence type="ECO:0000256" key="1">
    <source>
        <dbReference type="ARBA" id="ARBA00009571"/>
    </source>
</evidence>
<dbReference type="Proteomes" id="UP000046393">
    <property type="component" value="Unplaced"/>
</dbReference>
<dbReference type="InterPro" id="IPR023231">
    <property type="entry name" value="GSKIP_dom_sf"/>
</dbReference>
<dbReference type="STRING" id="451379.A0A0N5AFH2"/>
<dbReference type="GO" id="GO:0019207">
    <property type="term" value="F:kinase regulator activity"/>
    <property type="evidence" value="ECO:0007669"/>
    <property type="project" value="TreeGrafter"/>
</dbReference>
<dbReference type="GO" id="GO:0060828">
    <property type="term" value="P:regulation of canonical Wnt signaling pathway"/>
    <property type="evidence" value="ECO:0007669"/>
    <property type="project" value="InterPro"/>
</dbReference>
<proteinExistence type="inferred from homology"/>
<keyword evidence="3" id="KW-1185">Reference proteome</keyword>
<organism evidence="3 4">
    <name type="scientific">Syphacia muris</name>
    <dbReference type="NCBI Taxonomy" id="451379"/>
    <lineage>
        <taxon>Eukaryota</taxon>
        <taxon>Metazoa</taxon>
        <taxon>Ecdysozoa</taxon>
        <taxon>Nematoda</taxon>
        <taxon>Chromadorea</taxon>
        <taxon>Rhabditida</taxon>
        <taxon>Spirurina</taxon>
        <taxon>Oxyuridomorpha</taxon>
        <taxon>Oxyuroidea</taxon>
        <taxon>Oxyuridae</taxon>
        <taxon>Syphacia</taxon>
    </lineage>
</organism>
<comment type="similarity">
    <text evidence="1">Belongs to the GSKIP family.</text>
</comment>
<dbReference type="GO" id="GO:0005737">
    <property type="term" value="C:cytoplasm"/>
    <property type="evidence" value="ECO:0007669"/>
    <property type="project" value="TreeGrafter"/>
</dbReference>
<evidence type="ECO:0000313" key="4">
    <source>
        <dbReference type="WBParaSite" id="SMUV_0000302601-mRNA-1"/>
    </source>
</evidence>
<evidence type="ECO:0000313" key="3">
    <source>
        <dbReference type="Proteomes" id="UP000046393"/>
    </source>
</evidence>
<accession>A0A0N5AFH2</accession>